<keyword evidence="2" id="KW-1185">Reference proteome</keyword>
<dbReference type="Proteomes" id="UP000625711">
    <property type="component" value="Unassembled WGS sequence"/>
</dbReference>
<gene>
    <name evidence="1" type="ORF">GWI33_018257</name>
</gene>
<proteinExistence type="predicted"/>
<comment type="caution">
    <text evidence="1">The sequence shown here is derived from an EMBL/GenBank/DDBJ whole genome shotgun (WGS) entry which is preliminary data.</text>
</comment>
<accession>A0A834HWQ0</accession>
<organism evidence="1 2">
    <name type="scientific">Rhynchophorus ferrugineus</name>
    <name type="common">Red palm weevil</name>
    <name type="synonym">Curculio ferrugineus</name>
    <dbReference type="NCBI Taxonomy" id="354439"/>
    <lineage>
        <taxon>Eukaryota</taxon>
        <taxon>Metazoa</taxon>
        <taxon>Ecdysozoa</taxon>
        <taxon>Arthropoda</taxon>
        <taxon>Hexapoda</taxon>
        <taxon>Insecta</taxon>
        <taxon>Pterygota</taxon>
        <taxon>Neoptera</taxon>
        <taxon>Endopterygota</taxon>
        <taxon>Coleoptera</taxon>
        <taxon>Polyphaga</taxon>
        <taxon>Cucujiformia</taxon>
        <taxon>Curculionidae</taxon>
        <taxon>Dryophthorinae</taxon>
        <taxon>Rhynchophorus</taxon>
    </lineage>
</organism>
<sequence length="105" mass="12265">MAEAPSQIKFHLHGKRRRTVYVPTRFVVPAPRAIPGPKLNGGEERTRFFIYQKLLRRGEANLDRKPNGFLGYRTEIEWRKNVMVALKWAGSVEMAWELIEFLLVL</sequence>
<dbReference type="AlphaFoldDB" id="A0A834HWQ0"/>
<reference evidence="1" key="1">
    <citation type="submission" date="2020-08" db="EMBL/GenBank/DDBJ databases">
        <title>Genome sequencing and assembly of the red palm weevil Rhynchophorus ferrugineus.</title>
        <authorList>
            <person name="Dias G.B."/>
            <person name="Bergman C.M."/>
            <person name="Manee M."/>
        </authorList>
    </citation>
    <scope>NUCLEOTIDE SEQUENCE</scope>
    <source>
        <strain evidence="1">AA-2017</strain>
        <tissue evidence="1">Whole larva</tissue>
    </source>
</reference>
<protein>
    <submittedName>
        <fullName evidence="1">Uncharacterized protein</fullName>
    </submittedName>
</protein>
<dbReference type="EMBL" id="JAACXV010014314">
    <property type="protein sequence ID" value="KAF7268639.1"/>
    <property type="molecule type" value="Genomic_DNA"/>
</dbReference>
<evidence type="ECO:0000313" key="2">
    <source>
        <dbReference type="Proteomes" id="UP000625711"/>
    </source>
</evidence>
<name>A0A834HWQ0_RHYFE</name>
<evidence type="ECO:0000313" key="1">
    <source>
        <dbReference type="EMBL" id="KAF7268639.1"/>
    </source>
</evidence>